<dbReference type="PANTHER" id="PTHR21310">
    <property type="entry name" value="AMINOGLYCOSIDE PHOSPHOTRANSFERASE-RELATED-RELATED"/>
    <property type="match status" value="1"/>
</dbReference>
<sequence>MRPLPTPHALRQLLAAVGLSGPTAEPRRIDEGGEHASWWVGEGHVLRLALDRAGAARQRRESALRDLLRARLTVAVPASVGHGEWAAGLTFTLDTRLPGTSAEARPLSRAGEADLAALLAGLRAVDPADVAALGLPYQPPRPLAQPWRAAVAVAERLLADGEFTPHQYAALVTTAAPATPAARPPAPHRSAPPAPADRDVPTPDVADATTAPEPVACLCHLDLKGEHLLVSDDGRVTGVLDWTDAAIGDPAEDIAGLAIAVGAPAAARAAERAGHGPAVRRRGLLLARYDTLVRLADRLYGDDDSPLPLLRAQRDRAWRATP</sequence>
<feature type="domain" description="Aminoglycoside phosphotransferase" evidence="2">
    <location>
        <begin position="27"/>
        <end position="277"/>
    </location>
</feature>
<accession>A0A7H8NC19</accession>
<dbReference type="Proteomes" id="UP000509303">
    <property type="component" value="Chromosome"/>
</dbReference>
<evidence type="ECO:0000256" key="1">
    <source>
        <dbReference type="SAM" id="MobiDB-lite"/>
    </source>
</evidence>
<dbReference type="SUPFAM" id="SSF56112">
    <property type="entry name" value="Protein kinase-like (PK-like)"/>
    <property type="match status" value="1"/>
</dbReference>
<feature type="compositionally biased region" description="Pro residues" evidence="1">
    <location>
        <begin position="182"/>
        <end position="195"/>
    </location>
</feature>
<dbReference type="PIRSF" id="PIRSF000707">
    <property type="entry name" value="Hygromycin-B_kinase"/>
    <property type="match status" value="1"/>
</dbReference>
<reference evidence="3 4" key="1">
    <citation type="submission" date="2020-06" db="EMBL/GenBank/DDBJ databases">
        <title>Genome mining for natural products.</title>
        <authorList>
            <person name="Zhang B."/>
            <person name="Shi J."/>
            <person name="Ge H."/>
        </authorList>
    </citation>
    <scope>NUCLEOTIDE SEQUENCE [LARGE SCALE GENOMIC DNA]</scope>
    <source>
        <strain evidence="3 4">NA00687</strain>
    </source>
</reference>
<feature type="region of interest" description="Disordered" evidence="1">
    <location>
        <begin position="178"/>
        <end position="208"/>
    </location>
</feature>
<organism evidence="3 4">
    <name type="scientific">Streptomyces buecherae</name>
    <dbReference type="NCBI Taxonomy" id="2763006"/>
    <lineage>
        <taxon>Bacteria</taxon>
        <taxon>Bacillati</taxon>
        <taxon>Actinomycetota</taxon>
        <taxon>Actinomycetes</taxon>
        <taxon>Kitasatosporales</taxon>
        <taxon>Streptomycetaceae</taxon>
        <taxon>Streptomyces</taxon>
    </lineage>
</organism>
<dbReference type="PANTHER" id="PTHR21310:SF15">
    <property type="entry name" value="AMINOGLYCOSIDE PHOSPHOTRANSFERASE DOMAIN-CONTAINING PROTEIN"/>
    <property type="match status" value="1"/>
</dbReference>
<dbReference type="Pfam" id="PF01636">
    <property type="entry name" value="APH"/>
    <property type="match status" value="1"/>
</dbReference>
<gene>
    <name evidence="3" type="ORF">HUT08_23185</name>
</gene>
<dbReference type="EMBL" id="CP054929">
    <property type="protein sequence ID" value="QKW51952.1"/>
    <property type="molecule type" value="Genomic_DNA"/>
</dbReference>
<protein>
    <submittedName>
        <fullName evidence="3">Aminoglycoside phosphotransferase family protein</fullName>
    </submittedName>
</protein>
<dbReference type="InterPro" id="IPR016259">
    <property type="entry name" value="Hygromycin-B_Kinase"/>
</dbReference>
<dbReference type="RefSeq" id="WP_176163659.1">
    <property type="nucleotide sequence ID" value="NZ_CP054929.1"/>
</dbReference>
<proteinExistence type="predicted"/>
<dbReference type="GO" id="GO:0016740">
    <property type="term" value="F:transferase activity"/>
    <property type="evidence" value="ECO:0007669"/>
    <property type="project" value="UniProtKB-KW"/>
</dbReference>
<dbReference type="InterPro" id="IPR002575">
    <property type="entry name" value="Aminoglycoside_PTrfase"/>
</dbReference>
<evidence type="ECO:0000313" key="3">
    <source>
        <dbReference type="EMBL" id="QKW51952.1"/>
    </source>
</evidence>
<dbReference type="AlphaFoldDB" id="A0A7H8NC19"/>
<keyword evidence="3" id="KW-0808">Transferase</keyword>
<dbReference type="Gene3D" id="3.30.200.20">
    <property type="entry name" value="Phosphorylase Kinase, domain 1"/>
    <property type="match status" value="1"/>
</dbReference>
<dbReference type="Gene3D" id="3.90.1200.10">
    <property type="match status" value="1"/>
</dbReference>
<name>A0A7H8NC19_9ACTN</name>
<evidence type="ECO:0000259" key="2">
    <source>
        <dbReference type="Pfam" id="PF01636"/>
    </source>
</evidence>
<dbReference type="InterPro" id="IPR051678">
    <property type="entry name" value="AGP_Transferase"/>
</dbReference>
<evidence type="ECO:0000313" key="4">
    <source>
        <dbReference type="Proteomes" id="UP000509303"/>
    </source>
</evidence>
<keyword evidence="4" id="KW-1185">Reference proteome</keyword>
<dbReference type="InterPro" id="IPR011009">
    <property type="entry name" value="Kinase-like_dom_sf"/>
</dbReference>